<evidence type="ECO:0000313" key="2">
    <source>
        <dbReference type="Proteomes" id="UP000814140"/>
    </source>
</evidence>
<evidence type="ECO:0000313" key="1">
    <source>
        <dbReference type="EMBL" id="KAI0056613.1"/>
    </source>
</evidence>
<dbReference type="Proteomes" id="UP000814140">
    <property type="component" value="Unassembled WGS sequence"/>
</dbReference>
<reference evidence="1" key="2">
    <citation type="journal article" date="2022" name="New Phytol.">
        <title>Evolutionary transition to the ectomycorrhizal habit in the genomes of a hyperdiverse lineage of mushroom-forming fungi.</title>
        <authorList>
            <person name="Looney B."/>
            <person name="Miyauchi S."/>
            <person name="Morin E."/>
            <person name="Drula E."/>
            <person name="Courty P.E."/>
            <person name="Kohler A."/>
            <person name="Kuo A."/>
            <person name="LaButti K."/>
            <person name="Pangilinan J."/>
            <person name="Lipzen A."/>
            <person name="Riley R."/>
            <person name="Andreopoulos W."/>
            <person name="He G."/>
            <person name="Johnson J."/>
            <person name="Nolan M."/>
            <person name="Tritt A."/>
            <person name="Barry K.W."/>
            <person name="Grigoriev I.V."/>
            <person name="Nagy L.G."/>
            <person name="Hibbett D."/>
            <person name="Henrissat B."/>
            <person name="Matheny P.B."/>
            <person name="Labbe J."/>
            <person name="Martin F.M."/>
        </authorList>
    </citation>
    <scope>NUCLEOTIDE SEQUENCE</scope>
    <source>
        <strain evidence="1">HHB10654</strain>
    </source>
</reference>
<sequence>MPTQFLFFPDEVLLDILENLDLTAVLACQATCRRLRNITTSASLQYKVELAACGMLDGMRGQQTLPTSERLDRLRQYDAAWRELRWTQSIHLPHLIGQWFTIRAGPLTLCDPDTKRPHIVQEVPSKLRGTREMHHSFPSEPEVRVEVDLSQDLVAYLDFVFGDTRYSIRSLSNGEPHPLASNLGIIQLGASRTFRSILDIWGDYILELGEFSPTKGHYTVRNWRTGLTELQKEVDTRDRLHCCFLDDKHIIFTLSISISHHPDDFLATSFRVLPFRHCEGSTTGTVRDAAVHFILPAFMHSKKFFAIAITELSSRRTGPMHPAHFYSNPDDRLFSSSIFKGSNADRHFKDHYILDIPSQTFSSYMRDHPTTGDSIVPWDAWGPHGTRVTRKDGHSTLTDDRVLGSSLCGMRRCDYTWSREGIILTVLDYHPRRVARALARKRDGDGTVIERGAHIGEQYAGGDQLSTTLPCLVTETTLPDTFANKHGEIVLCEDGFVFVEMDTQSLPHWAAAQQLVSDVWAYTI</sequence>
<proteinExistence type="predicted"/>
<reference evidence="1" key="1">
    <citation type="submission" date="2021-03" db="EMBL/GenBank/DDBJ databases">
        <authorList>
            <consortium name="DOE Joint Genome Institute"/>
            <person name="Ahrendt S."/>
            <person name="Looney B.P."/>
            <person name="Miyauchi S."/>
            <person name="Morin E."/>
            <person name="Drula E."/>
            <person name="Courty P.E."/>
            <person name="Chicoki N."/>
            <person name="Fauchery L."/>
            <person name="Kohler A."/>
            <person name="Kuo A."/>
            <person name="Labutti K."/>
            <person name="Pangilinan J."/>
            <person name="Lipzen A."/>
            <person name="Riley R."/>
            <person name="Andreopoulos W."/>
            <person name="He G."/>
            <person name="Johnson J."/>
            <person name="Barry K.W."/>
            <person name="Grigoriev I.V."/>
            <person name="Nagy L."/>
            <person name="Hibbett D."/>
            <person name="Henrissat B."/>
            <person name="Matheny P.B."/>
            <person name="Labbe J."/>
            <person name="Martin F."/>
        </authorList>
    </citation>
    <scope>NUCLEOTIDE SEQUENCE</scope>
    <source>
        <strain evidence="1">HHB10654</strain>
    </source>
</reference>
<name>A0ACB8SK23_9AGAM</name>
<protein>
    <submittedName>
        <fullName evidence="1">Uncharacterized protein</fullName>
    </submittedName>
</protein>
<accession>A0ACB8SK23</accession>
<organism evidence="1 2">
    <name type="scientific">Artomyces pyxidatus</name>
    <dbReference type="NCBI Taxonomy" id="48021"/>
    <lineage>
        <taxon>Eukaryota</taxon>
        <taxon>Fungi</taxon>
        <taxon>Dikarya</taxon>
        <taxon>Basidiomycota</taxon>
        <taxon>Agaricomycotina</taxon>
        <taxon>Agaricomycetes</taxon>
        <taxon>Russulales</taxon>
        <taxon>Auriscalpiaceae</taxon>
        <taxon>Artomyces</taxon>
    </lineage>
</organism>
<gene>
    <name evidence="1" type="ORF">BV25DRAFT_1832032</name>
</gene>
<dbReference type="EMBL" id="MU277261">
    <property type="protein sequence ID" value="KAI0056613.1"/>
    <property type="molecule type" value="Genomic_DNA"/>
</dbReference>
<comment type="caution">
    <text evidence="1">The sequence shown here is derived from an EMBL/GenBank/DDBJ whole genome shotgun (WGS) entry which is preliminary data.</text>
</comment>
<keyword evidence="2" id="KW-1185">Reference proteome</keyword>